<dbReference type="EMBL" id="JBHUPB010000006">
    <property type="protein sequence ID" value="MFD2967383.1"/>
    <property type="molecule type" value="Genomic_DNA"/>
</dbReference>
<keyword evidence="7" id="KW-1185">Reference proteome</keyword>
<comment type="similarity">
    <text evidence="1">Belongs to the low molecular weight phosphotyrosine protein phosphatase family.</text>
</comment>
<protein>
    <recommendedName>
        <fullName evidence="2">protein-tyrosine-phosphatase</fullName>
        <ecNumber evidence="2">3.1.3.48</ecNumber>
    </recommendedName>
</protein>
<dbReference type="InterPro" id="IPR050438">
    <property type="entry name" value="LMW_PTPase"/>
</dbReference>
<keyword evidence="4" id="KW-0904">Protein phosphatase</keyword>
<feature type="domain" description="Phosphotyrosine protein phosphatase I" evidence="5">
    <location>
        <begin position="1"/>
        <end position="142"/>
    </location>
</feature>
<gene>
    <name evidence="6" type="ORF">ACFS7Y_08290</name>
</gene>
<organism evidence="6 7">
    <name type="scientific">Sphingobacterium bambusae</name>
    <dbReference type="NCBI Taxonomy" id="662858"/>
    <lineage>
        <taxon>Bacteria</taxon>
        <taxon>Pseudomonadati</taxon>
        <taxon>Bacteroidota</taxon>
        <taxon>Sphingobacteriia</taxon>
        <taxon>Sphingobacteriales</taxon>
        <taxon>Sphingobacteriaceae</taxon>
        <taxon>Sphingobacterium</taxon>
    </lineage>
</organism>
<dbReference type="SMART" id="SM00226">
    <property type="entry name" value="LMWPc"/>
    <property type="match status" value="1"/>
</dbReference>
<evidence type="ECO:0000256" key="2">
    <source>
        <dbReference type="ARBA" id="ARBA00013064"/>
    </source>
</evidence>
<reference evidence="7" key="1">
    <citation type="journal article" date="2019" name="Int. J. Syst. Evol. Microbiol.">
        <title>The Global Catalogue of Microorganisms (GCM) 10K type strain sequencing project: providing services to taxonomists for standard genome sequencing and annotation.</title>
        <authorList>
            <consortium name="The Broad Institute Genomics Platform"/>
            <consortium name="The Broad Institute Genome Sequencing Center for Infectious Disease"/>
            <person name="Wu L."/>
            <person name="Ma J."/>
        </authorList>
    </citation>
    <scope>NUCLEOTIDE SEQUENCE [LARGE SCALE GENOMIC DNA]</scope>
    <source>
        <strain evidence="7">KCTC 22814</strain>
    </source>
</reference>
<sequence>MKILMVCLGNICRSPLAHGILAHLVKEQGLDWTIESAGTGDWHIGQGPDKRSVAVAKKYGVDISAQRARLFAYDFFDQYDHIFVMDENNYWDVLALARNEDDQKKVHMFLLDGIVPDPYFDATQFEPVYHMIADRCQDLIEELKKEG</sequence>
<dbReference type="RefSeq" id="WP_320186260.1">
    <property type="nucleotide sequence ID" value="NZ_CP138332.1"/>
</dbReference>
<dbReference type="PANTHER" id="PTHR11717:SF7">
    <property type="entry name" value="LOW MOLECULAR WEIGHT PHOSPHOTYROSINE PROTEIN PHOSPHATASE"/>
    <property type="match status" value="1"/>
</dbReference>
<dbReference type="GO" id="GO:0004725">
    <property type="term" value="F:protein tyrosine phosphatase activity"/>
    <property type="evidence" value="ECO:0007669"/>
    <property type="project" value="UniProtKB-EC"/>
</dbReference>
<evidence type="ECO:0000259" key="5">
    <source>
        <dbReference type="SMART" id="SM00226"/>
    </source>
</evidence>
<dbReference type="Proteomes" id="UP001597525">
    <property type="component" value="Unassembled WGS sequence"/>
</dbReference>
<dbReference type="CDD" id="cd16343">
    <property type="entry name" value="LMWPTP"/>
    <property type="match status" value="1"/>
</dbReference>
<evidence type="ECO:0000313" key="6">
    <source>
        <dbReference type="EMBL" id="MFD2967383.1"/>
    </source>
</evidence>
<accession>A0ABW6BFK9</accession>
<evidence type="ECO:0000256" key="1">
    <source>
        <dbReference type="ARBA" id="ARBA00011063"/>
    </source>
</evidence>
<dbReference type="InterPro" id="IPR023485">
    <property type="entry name" value="Ptyr_pPase"/>
</dbReference>
<proteinExistence type="inferred from homology"/>
<name>A0ABW6BFK9_9SPHI</name>
<evidence type="ECO:0000256" key="4">
    <source>
        <dbReference type="ARBA" id="ARBA00022912"/>
    </source>
</evidence>
<dbReference type="PANTHER" id="PTHR11717">
    <property type="entry name" value="LOW MOLECULAR WEIGHT PROTEIN TYROSINE PHOSPHATASE"/>
    <property type="match status" value="1"/>
</dbReference>
<dbReference type="EC" id="3.1.3.48" evidence="2"/>
<evidence type="ECO:0000256" key="3">
    <source>
        <dbReference type="ARBA" id="ARBA00022801"/>
    </source>
</evidence>
<keyword evidence="3 6" id="KW-0378">Hydrolase</keyword>
<dbReference type="PRINTS" id="PR00719">
    <property type="entry name" value="LMWPTPASE"/>
</dbReference>
<dbReference type="InterPro" id="IPR017867">
    <property type="entry name" value="Tyr_phospatase_low_mol_wt"/>
</dbReference>
<dbReference type="Gene3D" id="3.40.50.2300">
    <property type="match status" value="1"/>
</dbReference>
<evidence type="ECO:0000313" key="7">
    <source>
        <dbReference type="Proteomes" id="UP001597525"/>
    </source>
</evidence>
<dbReference type="SUPFAM" id="SSF52788">
    <property type="entry name" value="Phosphotyrosine protein phosphatases I"/>
    <property type="match status" value="1"/>
</dbReference>
<dbReference type="Pfam" id="PF01451">
    <property type="entry name" value="LMWPc"/>
    <property type="match status" value="1"/>
</dbReference>
<dbReference type="InterPro" id="IPR036196">
    <property type="entry name" value="Ptyr_pPase_sf"/>
</dbReference>
<comment type="caution">
    <text evidence="6">The sequence shown here is derived from an EMBL/GenBank/DDBJ whole genome shotgun (WGS) entry which is preliminary data.</text>
</comment>